<dbReference type="InterPro" id="IPR027246">
    <property type="entry name" value="Porin_Euk/Tom40"/>
</dbReference>
<evidence type="ECO:0000256" key="7">
    <source>
        <dbReference type="ARBA" id="ARBA00022927"/>
    </source>
</evidence>
<dbReference type="Pfam" id="PF01459">
    <property type="entry name" value="Porin_3"/>
    <property type="match status" value="1"/>
</dbReference>
<evidence type="ECO:0000256" key="4">
    <source>
        <dbReference type="ARBA" id="ARBA00022452"/>
    </source>
</evidence>
<comment type="similarity">
    <text evidence="2">Belongs to the Tom40 family.</text>
</comment>
<organism evidence="15 16">
    <name type="scientific">Trichomonascus ciferrii</name>
    <dbReference type="NCBI Taxonomy" id="44093"/>
    <lineage>
        <taxon>Eukaryota</taxon>
        <taxon>Fungi</taxon>
        <taxon>Dikarya</taxon>
        <taxon>Ascomycota</taxon>
        <taxon>Saccharomycotina</taxon>
        <taxon>Dipodascomycetes</taxon>
        <taxon>Dipodascales</taxon>
        <taxon>Trichomonascaceae</taxon>
        <taxon>Trichomonascus</taxon>
        <taxon>Trichomonascus ciferrii complex</taxon>
    </lineage>
</organism>
<evidence type="ECO:0000256" key="3">
    <source>
        <dbReference type="ARBA" id="ARBA00022448"/>
    </source>
</evidence>
<evidence type="ECO:0000256" key="5">
    <source>
        <dbReference type="ARBA" id="ARBA00022692"/>
    </source>
</evidence>
<evidence type="ECO:0000256" key="12">
    <source>
        <dbReference type="ARBA" id="ARBA00053390"/>
    </source>
</evidence>
<reference evidence="15" key="1">
    <citation type="journal article" date="2019" name="G3 (Bethesda)">
        <title>Genome Assemblies of Two Rare Opportunistic Yeast Pathogens: Diutina rugosa (syn. Candida rugosa) and Trichomonascus ciferrii (syn. Candida ciferrii).</title>
        <authorList>
            <person name="Mixao V."/>
            <person name="Saus E."/>
            <person name="Hansen A.P."/>
            <person name="Lass-Florl C."/>
            <person name="Gabaldon T."/>
        </authorList>
    </citation>
    <scope>NUCLEOTIDE SEQUENCE</scope>
    <source>
        <strain evidence="15">CBS 4856</strain>
    </source>
</reference>
<evidence type="ECO:0000256" key="14">
    <source>
        <dbReference type="SAM" id="MobiDB-lite"/>
    </source>
</evidence>
<keyword evidence="16" id="KW-1185">Reference proteome</keyword>
<dbReference type="EMBL" id="SWFS01000425">
    <property type="protein sequence ID" value="KAA8904697.1"/>
    <property type="molecule type" value="Genomic_DNA"/>
</dbReference>
<dbReference type="AlphaFoldDB" id="A0A642USU3"/>
<dbReference type="GO" id="GO:0046930">
    <property type="term" value="C:pore complex"/>
    <property type="evidence" value="ECO:0007669"/>
    <property type="project" value="UniProtKB-KW"/>
</dbReference>
<dbReference type="InterPro" id="IPR037930">
    <property type="entry name" value="Tom40"/>
</dbReference>
<gene>
    <name evidence="15" type="ORF">TRICI_005394</name>
</gene>
<dbReference type="CDD" id="cd07305">
    <property type="entry name" value="Porin3_Tom40"/>
    <property type="match status" value="1"/>
</dbReference>
<evidence type="ECO:0000256" key="13">
    <source>
        <dbReference type="ARBA" id="ARBA00078731"/>
    </source>
</evidence>
<evidence type="ECO:0000256" key="9">
    <source>
        <dbReference type="ARBA" id="ARBA00023114"/>
    </source>
</evidence>
<keyword evidence="9" id="KW-0626">Porin</keyword>
<dbReference type="GO" id="GO:0006811">
    <property type="term" value="P:monoatomic ion transport"/>
    <property type="evidence" value="ECO:0007669"/>
    <property type="project" value="UniProtKB-KW"/>
</dbReference>
<keyword evidence="6" id="KW-1000">Mitochondrion outer membrane</keyword>
<comment type="function">
    <text evidence="12">Channel-forming protein essential for import of protein precursors into mitochondria.</text>
</comment>
<dbReference type="OrthoDB" id="19656at2759"/>
<evidence type="ECO:0000256" key="11">
    <source>
        <dbReference type="ARBA" id="ARBA00023136"/>
    </source>
</evidence>
<keyword evidence="3" id="KW-0813">Transport</keyword>
<dbReference type="Proteomes" id="UP000761534">
    <property type="component" value="Unassembled WGS sequence"/>
</dbReference>
<keyword evidence="10" id="KW-0496">Mitochondrion</keyword>
<accession>A0A642USU3</accession>
<keyword evidence="7" id="KW-0653">Protein transport</keyword>
<feature type="region of interest" description="Disordered" evidence="14">
    <location>
        <begin position="1"/>
        <end position="22"/>
    </location>
</feature>
<dbReference type="FunFam" id="2.40.160.10:FF:000009">
    <property type="entry name" value="Mitochondrial import receptor subunit TOM40"/>
    <property type="match status" value="1"/>
</dbReference>
<keyword evidence="11" id="KW-0472">Membrane</keyword>
<comment type="caution">
    <text evidence="15">The sequence shown here is derived from an EMBL/GenBank/DDBJ whole genome shotgun (WGS) entry which is preliminary data.</text>
</comment>
<evidence type="ECO:0000313" key="16">
    <source>
        <dbReference type="Proteomes" id="UP000761534"/>
    </source>
</evidence>
<keyword evidence="4" id="KW-1134">Transmembrane beta strand</keyword>
<sequence length="373" mass="39925">MSVPTLGDLTNMPTLANPGGGKAPSVWTTNPVLSYVNDVWTAVASRRAALGLTNPGTIENLNKETSKDVFLNNYFFTGLRADLSKSFSMNPAFQVSHSFSLGSPVMPPYGFAAFYATDNVLLQGNMDSDYSLSGRAHLRWDSANVSKANLQFAAGQPPMVQLEHDVRGQDFTLNFKTLNPSVLEGGFTGVAVGSILQSVSRKLALGLETVYSSQAVQYPPDVAVNYMARYVSGDWVASAQLQAQGSVLASFWRRVSERVEAGIETSLALGPSQQQMMMMGGAAGGPKIDATTTVGAKYEFRQSVFRGQIDSTGKVACLLERRVLPVVSVVFAGEIDHAASQARLGLGLQFEAGGEEVYQQAEAANTPQPHPPM</sequence>
<dbReference type="Gene3D" id="2.40.160.10">
    <property type="entry name" value="Porin"/>
    <property type="match status" value="1"/>
</dbReference>
<dbReference type="GO" id="GO:0015288">
    <property type="term" value="F:porin activity"/>
    <property type="evidence" value="ECO:0007669"/>
    <property type="project" value="UniProtKB-KW"/>
</dbReference>
<dbReference type="PANTHER" id="PTHR10802">
    <property type="entry name" value="MITOCHONDRIAL IMPORT RECEPTOR SUBUNIT TOM40"/>
    <property type="match status" value="1"/>
</dbReference>
<dbReference type="GO" id="GO:0030150">
    <property type="term" value="P:protein import into mitochondrial matrix"/>
    <property type="evidence" value="ECO:0007669"/>
    <property type="project" value="InterPro"/>
</dbReference>
<evidence type="ECO:0000256" key="1">
    <source>
        <dbReference type="ARBA" id="ARBA00004374"/>
    </source>
</evidence>
<evidence type="ECO:0000256" key="10">
    <source>
        <dbReference type="ARBA" id="ARBA00023128"/>
    </source>
</evidence>
<dbReference type="GO" id="GO:0008320">
    <property type="term" value="F:protein transmembrane transporter activity"/>
    <property type="evidence" value="ECO:0007669"/>
    <property type="project" value="InterPro"/>
</dbReference>
<keyword evidence="5" id="KW-0812">Transmembrane</keyword>
<evidence type="ECO:0000256" key="6">
    <source>
        <dbReference type="ARBA" id="ARBA00022787"/>
    </source>
</evidence>
<dbReference type="GO" id="GO:0005741">
    <property type="term" value="C:mitochondrial outer membrane"/>
    <property type="evidence" value="ECO:0007669"/>
    <property type="project" value="UniProtKB-SubCell"/>
</dbReference>
<dbReference type="VEuPathDB" id="FungiDB:TRICI_005394"/>
<protein>
    <recommendedName>
        <fullName evidence="13">Translocase of outer membrane 40 kDa subunit</fullName>
    </recommendedName>
</protein>
<dbReference type="InterPro" id="IPR023614">
    <property type="entry name" value="Porin_dom_sf"/>
</dbReference>
<evidence type="ECO:0000313" key="15">
    <source>
        <dbReference type="EMBL" id="KAA8904697.1"/>
    </source>
</evidence>
<name>A0A642USU3_9ASCO</name>
<comment type="subcellular location">
    <subcellularLocation>
        <location evidence="1">Mitochondrion outer membrane</location>
        <topology evidence="1">Multi-pass membrane protein</topology>
    </subcellularLocation>
</comment>
<evidence type="ECO:0000256" key="2">
    <source>
        <dbReference type="ARBA" id="ARBA00010510"/>
    </source>
</evidence>
<keyword evidence="8" id="KW-0406">Ion transport</keyword>
<proteinExistence type="inferred from homology"/>
<evidence type="ECO:0000256" key="8">
    <source>
        <dbReference type="ARBA" id="ARBA00023065"/>
    </source>
</evidence>